<evidence type="ECO:0000256" key="5">
    <source>
        <dbReference type="ARBA" id="ARBA00022695"/>
    </source>
</evidence>
<dbReference type="EC" id="2.7.7.6" evidence="2"/>
<evidence type="ECO:0000256" key="3">
    <source>
        <dbReference type="ARBA" id="ARBA00022478"/>
    </source>
</evidence>
<dbReference type="InterPro" id="IPR037033">
    <property type="entry name" value="DNA-dir_RNAP_su2_hyb_sf"/>
</dbReference>
<feature type="domain" description="DNA-directed RNA polymerase subunit 2 hybrid-binding" evidence="7">
    <location>
        <begin position="79"/>
        <end position="123"/>
    </location>
</feature>
<keyword evidence="9" id="KW-1185">Reference proteome</keyword>
<dbReference type="InterPro" id="IPR015712">
    <property type="entry name" value="DNA-dir_RNA_pol_su2"/>
</dbReference>
<organism evidence="8 9">
    <name type="scientific">Gossypium schwendimanii</name>
    <name type="common">Cotton</name>
    <dbReference type="NCBI Taxonomy" id="34291"/>
    <lineage>
        <taxon>Eukaryota</taxon>
        <taxon>Viridiplantae</taxon>
        <taxon>Streptophyta</taxon>
        <taxon>Embryophyta</taxon>
        <taxon>Tracheophyta</taxon>
        <taxon>Spermatophyta</taxon>
        <taxon>Magnoliopsida</taxon>
        <taxon>eudicotyledons</taxon>
        <taxon>Gunneridae</taxon>
        <taxon>Pentapetalae</taxon>
        <taxon>rosids</taxon>
        <taxon>malvids</taxon>
        <taxon>Malvales</taxon>
        <taxon>Malvaceae</taxon>
        <taxon>Malvoideae</taxon>
        <taxon>Gossypium</taxon>
    </lineage>
</organism>
<accession>A0A7J9LUN4</accession>
<proteinExistence type="inferred from homology"/>
<dbReference type="PROSITE" id="PS01166">
    <property type="entry name" value="RNA_POL_BETA"/>
    <property type="match status" value="1"/>
</dbReference>
<dbReference type="OrthoDB" id="998992at2759"/>
<dbReference type="Gene3D" id="2.40.50.100">
    <property type="match status" value="1"/>
</dbReference>
<evidence type="ECO:0000313" key="9">
    <source>
        <dbReference type="Proteomes" id="UP000593576"/>
    </source>
</evidence>
<comment type="caution">
    <text evidence="8">The sequence shown here is derived from an EMBL/GenBank/DDBJ whole genome shotgun (WGS) entry which is preliminary data.</text>
</comment>
<evidence type="ECO:0000313" key="8">
    <source>
        <dbReference type="EMBL" id="MBA0862411.1"/>
    </source>
</evidence>
<sequence length="123" mass="13588">MHQTARVRQGKCIKKGKILADSAATVGGELALGKNVLVGYIPWEGYNFEDAVVKESSYAPNRLLRSILGIQRKGGSSYNSETIRVYISQKREIKVGDKVAGRHGNKGIVSKILPRQDMPYLQD</sequence>
<protein>
    <recommendedName>
        <fullName evidence="2">DNA-directed RNA polymerase</fullName>
        <ecNumber evidence="2">2.7.7.6</ecNumber>
    </recommendedName>
</protein>
<dbReference type="GO" id="GO:0003677">
    <property type="term" value="F:DNA binding"/>
    <property type="evidence" value="ECO:0007669"/>
    <property type="project" value="InterPro"/>
</dbReference>
<dbReference type="GO" id="GO:0032549">
    <property type="term" value="F:ribonucleoside binding"/>
    <property type="evidence" value="ECO:0007669"/>
    <property type="project" value="InterPro"/>
</dbReference>
<dbReference type="InterPro" id="IPR007121">
    <property type="entry name" value="RNA_pol_bsu_CS"/>
</dbReference>
<reference evidence="8 9" key="1">
    <citation type="journal article" date="2019" name="Genome Biol. Evol.">
        <title>Insights into the evolution of the New World diploid cottons (Gossypium, subgenus Houzingenia) based on genome sequencing.</title>
        <authorList>
            <person name="Grover C.E."/>
            <person name="Arick M.A. 2nd"/>
            <person name="Thrash A."/>
            <person name="Conover J.L."/>
            <person name="Sanders W.S."/>
            <person name="Peterson D.G."/>
            <person name="Frelichowski J.E."/>
            <person name="Scheffler J.A."/>
            <person name="Scheffler B.E."/>
            <person name="Wendel J.F."/>
        </authorList>
    </citation>
    <scope>NUCLEOTIDE SEQUENCE [LARGE SCALE GENOMIC DNA]</scope>
    <source>
        <strain evidence="8">1</strain>
        <tissue evidence="8">Leaf</tissue>
    </source>
</reference>
<keyword evidence="5" id="KW-0548">Nucleotidyltransferase</keyword>
<evidence type="ECO:0000256" key="6">
    <source>
        <dbReference type="ARBA" id="ARBA00023163"/>
    </source>
</evidence>
<evidence type="ECO:0000256" key="4">
    <source>
        <dbReference type="ARBA" id="ARBA00022679"/>
    </source>
</evidence>
<name>A0A7J9LUN4_GOSSC</name>
<feature type="non-terminal residue" evidence="8">
    <location>
        <position position="123"/>
    </location>
</feature>
<dbReference type="Proteomes" id="UP000593576">
    <property type="component" value="Unassembled WGS sequence"/>
</dbReference>
<gene>
    <name evidence="8" type="ORF">Goshw_008077</name>
</gene>
<evidence type="ECO:0000256" key="1">
    <source>
        <dbReference type="ARBA" id="ARBA00006835"/>
    </source>
</evidence>
<keyword evidence="6" id="KW-0804">Transcription</keyword>
<dbReference type="Gene3D" id="2.40.270.10">
    <property type="entry name" value="DNA-directed RNA polymerase, subunit 2, domain 6"/>
    <property type="match status" value="1"/>
</dbReference>
<dbReference type="Pfam" id="PF00562">
    <property type="entry name" value="RNA_pol_Rpb2_6"/>
    <property type="match status" value="2"/>
</dbReference>
<comment type="similarity">
    <text evidence="1">Belongs to the RNA polymerase beta chain family.</text>
</comment>
<keyword evidence="3" id="KW-0240">DNA-directed RNA polymerase</keyword>
<dbReference type="InterPro" id="IPR007120">
    <property type="entry name" value="DNA-dir_RNAP_su2_dom"/>
</dbReference>
<evidence type="ECO:0000256" key="2">
    <source>
        <dbReference type="ARBA" id="ARBA00012418"/>
    </source>
</evidence>
<dbReference type="GO" id="GO:0003899">
    <property type="term" value="F:DNA-directed RNA polymerase activity"/>
    <property type="evidence" value="ECO:0007669"/>
    <property type="project" value="UniProtKB-EC"/>
</dbReference>
<dbReference type="PANTHER" id="PTHR20856">
    <property type="entry name" value="DNA-DIRECTED RNA POLYMERASE I SUBUNIT 2"/>
    <property type="match status" value="1"/>
</dbReference>
<dbReference type="SUPFAM" id="SSF64484">
    <property type="entry name" value="beta and beta-prime subunits of DNA dependent RNA-polymerase"/>
    <property type="match status" value="1"/>
</dbReference>
<dbReference type="AlphaFoldDB" id="A0A7J9LUN4"/>
<dbReference type="GO" id="GO:0000428">
    <property type="term" value="C:DNA-directed RNA polymerase complex"/>
    <property type="evidence" value="ECO:0007669"/>
    <property type="project" value="UniProtKB-KW"/>
</dbReference>
<dbReference type="EMBL" id="JABFAF010000008">
    <property type="protein sequence ID" value="MBA0862411.1"/>
    <property type="molecule type" value="Genomic_DNA"/>
</dbReference>
<dbReference type="GO" id="GO:0006351">
    <property type="term" value="P:DNA-templated transcription"/>
    <property type="evidence" value="ECO:0007669"/>
    <property type="project" value="InterPro"/>
</dbReference>
<keyword evidence="4" id="KW-0808">Transferase</keyword>
<feature type="domain" description="DNA-directed RNA polymerase subunit 2 hybrid-binding" evidence="7">
    <location>
        <begin position="17"/>
        <end position="67"/>
    </location>
</feature>
<evidence type="ECO:0000259" key="7">
    <source>
        <dbReference type="Pfam" id="PF00562"/>
    </source>
</evidence>